<sequence>MFRILASSLGSSPSLIPRFMVSAVPIIPIASSILLQIFADCPVPTWPQYTTLAPMQLRSSLADSNSSSAPPP</sequence>
<reference evidence="1" key="1">
    <citation type="submission" date="2014-11" db="EMBL/GenBank/DDBJ databases">
        <authorList>
            <person name="Amaro Gonzalez C."/>
        </authorList>
    </citation>
    <scope>NUCLEOTIDE SEQUENCE</scope>
</reference>
<organism evidence="1">
    <name type="scientific">Anguilla anguilla</name>
    <name type="common">European freshwater eel</name>
    <name type="synonym">Muraena anguilla</name>
    <dbReference type="NCBI Taxonomy" id="7936"/>
    <lineage>
        <taxon>Eukaryota</taxon>
        <taxon>Metazoa</taxon>
        <taxon>Chordata</taxon>
        <taxon>Craniata</taxon>
        <taxon>Vertebrata</taxon>
        <taxon>Euteleostomi</taxon>
        <taxon>Actinopterygii</taxon>
        <taxon>Neopterygii</taxon>
        <taxon>Teleostei</taxon>
        <taxon>Anguilliformes</taxon>
        <taxon>Anguillidae</taxon>
        <taxon>Anguilla</taxon>
    </lineage>
</organism>
<dbReference type="AlphaFoldDB" id="A0A0E9Q056"/>
<evidence type="ECO:0000313" key="1">
    <source>
        <dbReference type="EMBL" id="JAH09887.1"/>
    </source>
</evidence>
<name>A0A0E9Q056_ANGAN</name>
<accession>A0A0E9Q056</accession>
<proteinExistence type="predicted"/>
<reference evidence="1" key="2">
    <citation type="journal article" date="2015" name="Fish Shellfish Immunol.">
        <title>Early steps in the European eel (Anguilla anguilla)-Vibrio vulnificus interaction in the gills: Role of the RtxA13 toxin.</title>
        <authorList>
            <person name="Callol A."/>
            <person name="Pajuelo D."/>
            <person name="Ebbesson L."/>
            <person name="Teles M."/>
            <person name="MacKenzie S."/>
            <person name="Amaro C."/>
        </authorList>
    </citation>
    <scope>NUCLEOTIDE SEQUENCE</scope>
</reference>
<protein>
    <submittedName>
        <fullName evidence="1">Uncharacterized protein</fullName>
    </submittedName>
</protein>
<dbReference type="EMBL" id="GBXM01098690">
    <property type="protein sequence ID" value="JAH09887.1"/>
    <property type="molecule type" value="Transcribed_RNA"/>
</dbReference>